<keyword evidence="2" id="KW-0805">Transcription regulation</keyword>
<dbReference type="GO" id="GO:0003700">
    <property type="term" value="F:DNA-binding transcription factor activity"/>
    <property type="evidence" value="ECO:0007669"/>
    <property type="project" value="InterPro"/>
</dbReference>
<gene>
    <name evidence="7" type="ORF">PPTS312_17400</name>
</gene>
<dbReference type="InterPro" id="IPR020449">
    <property type="entry name" value="Tscrpt_reg_AraC-type_HTH"/>
</dbReference>
<dbReference type="AlphaFoldDB" id="A0A0P7C6I6"/>
<dbReference type="SUPFAM" id="SSF46689">
    <property type="entry name" value="Homeodomain-like"/>
    <property type="match status" value="1"/>
</dbReference>
<dbReference type="Gene3D" id="1.10.10.60">
    <property type="entry name" value="Homeodomain-like"/>
    <property type="match status" value="2"/>
</dbReference>
<dbReference type="InterPro" id="IPR018060">
    <property type="entry name" value="HTH_AraC"/>
</dbReference>
<dbReference type="GO" id="GO:0043565">
    <property type="term" value="F:sequence-specific DNA binding"/>
    <property type="evidence" value="ECO:0007669"/>
    <property type="project" value="InterPro"/>
</dbReference>
<evidence type="ECO:0000256" key="3">
    <source>
        <dbReference type="ARBA" id="ARBA00023125"/>
    </source>
</evidence>
<evidence type="ECO:0000256" key="2">
    <source>
        <dbReference type="ARBA" id="ARBA00023015"/>
    </source>
</evidence>
<keyword evidence="5" id="KW-0804">Transcription</keyword>
<evidence type="ECO:0000256" key="1">
    <source>
        <dbReference type="ARBA" id="ARBA00004496"/>
    </source>
</evidence>
<keyword evidence="3" id="KW-0238">DNA-binding</keyword>
<dbReference type="InterPro" id="IPR050204">
    <property type="entry name" value="AraC_XylS_family_regulators"/>
</dbReference>
<dbReference type="PANTHER" id="PTHR46796">
    <property type="entry name" value="HTH-TYPE TRANSCRIPTIONAL ACTIVATOR RHAS-RELATED"/>
    <property type="match status" value="1"/>
</dbReference>
<evidence type="ECO:0000313" key="7">
    <source>
        <dbReference type="EMBL" id="BBU43825.1"/>
    </source>
</evidence>
<dbReference type="Proteomes" id="UP000464661">
    <property type="component" value="Chromosome"/>
</dbReference>
<dbReference type="OrthoDB" id="1050625at2"/>
<evidence type="ECO:0000256" key="6">
    <source>
        <dbReference type="ARBA" id="ARBA00037345"/>
    </source>
</evidence>
<comment type="function">
    <text evidence="6">Regulatory protein of the TOL plasmid xyl operons. XylS activates the xylXYZLTEGFJQKIH operon required for the degradation of toluene, m-xylene and p-xylene.</text>
</comment>
<dbReference type="GeneID" id="49867388"/>
<dbReference type="InterPro" id="IPR009057">
    <property type="entry name" value="Homeodomain-like_sf"/>
</dbReference>
<dbReference type="RefSeq" id="WP_016715507.1">
    <property type="nucleotide sequence ID" value="NZ_AP022324.1"/>
</dbReference>
<reference evidence="7 8" key="1">
    <citation type="submission" date="2020-01" db="EMBL/GenBank/DDBJ databases">
        <title>Complete Genome Sequence of Pseudomonas putida Strain TS312, Harboring the HdtS type N-acyl-homoserine Lactone Synthase, Isolated from a Paper Mill.</title>
        <authorList>
            <person name="Hosoe A."/>
            <person name="Suenaga T."/>
            <person name="Sugi T."/>
            <person name="Izumi T."/>
            <person name="Nagai N."/>
            <person name="Terada A."/>
        </authorList>
    </citation>
    <scope>NUCLEOTIDE SEQUENCE [LARGE SCALE GENOMIC DNA]</scope>
    <source>
        <strain evidence="7 8">TS312</strain>
    </source>
</reference>
<dbReference type="InterPro" id="IPR003313">
    <property type="entry name" value="AraC-bd"/>
</dbReference>
<organism evidence="7 8">
    <name type="scientific">Pseudomonas putida</name>
    <name type="common">Arthrobacter siderocapsulatus</name>
    <dbReference type="NCBI Taxonomy" id="303"/>
    <lineage>
        <taxon>Bacteria</taxon>
        <taxon>Pseudomonadati</taxon>
        <taxon>Pseudomonadota</taxon>
        <taxon>Gammaproteobacteria</taxon>
        <taxon>Pseudomonadales</taxon>
        <taxon>Pseudomonadaceae</taxon>
        <taxon>Pseudomonas</taxon>
    </lineage>
</organism>
<evidence type="ECO:0000313" key="8">
    <source>
        <dbReference type="Proteomes" id="UP000464661"/>
    </source>
</evidence>
<dbReference type="PROSITE" id="PS00041">
    <property type="entry name" value="HTH_ARAC_FAMILY_1"/>
    <property type="match status" value="1"/>
</dbReference>
<dbReference type="Pfam" id="PF12833">
    <property type="entry name" value="HTH_18"/>
    <property type="match status" value="1"/>
</dbReference>
<dbReference type="GO" id="GO:0009893">
    <property type="term" value="P:positive regulation of metabolic process"/>
    <property type="evidence" value="ECO:0007669"/>
    <property type="project" value="UniProtKB-ARBA"/>
</dbReference>
<dbReference type="SMART" id="SM00342">
    <property type="entry name" value="HTH_ARAC"/>
    <property type="match status" value="1"/>
</dbReference>
<evidence type="ECO:0000256" key="4">
    <source>
        <dbReference type="ARBA" id="ARBA00023159"/>
    </source>
</evidence>
<dbReference type="PRINTS" id="PR00032">
    <property type="entry name" value="HTHARAC"/>
</dbReference>
<dbReference type="SUPFAM" id="SSF51215">
    <property type="entry name" value="Regulatory protein AraC"/>
    <property type="match status" value="1"/>
</dbReference>
<name>A0A0P7C6I6_PSEPU</name>
<dbReference type="PROSITE" id="PS01124">
    <property type="entry name" value="HTH_ARAC_FAMILY_2"/>
    <property type="match status" value="1"/>
</dbReference>
<proteinExistence type="predicted"/>
<protein>
    <submittedName>
        <fullName evidence="7">Uncharacterized protein</fullName>
    </submittedName>
</protein>
<accession>A0A0P7C6I6</accession>
<dbReference type="InterPro" id="IPR018062">
    <property type="entry name" value="HTH_AraC-typ_CS"/>
</dbReference>
<dbReference type="Pfam" id="PF02311">
    <property type="entry name" value="AraC_binding"/>
    <property type="match status" value="1"/>
</dbReference>
<dbReference type="EMBL" id="AP022324">
    <property type="protein sequence ID" value="BBU43825.1"/>
    <property type="molecule type" value="Genomic_DNA"/>
</dbReference>
<evidence type="ECO:0000256" key="5">
    <source>
        <dbReference type="ARBA" id="ARBA00023163"/>
    </source>
</evidence>
<dbReference type="PANTHER" id="PTHR46796:SF6">
    <property type="entry name" value="ARAC SUBFAMILY"/>
    <property type="match status" value="1"/>
</dbReference>
<sequence>MPPKREVPTYVMQQRSELMDFHIRDRRGRPAETAPHRHEYFQVQINLGGDTVQHIGSVQRPFKRNTLAFILPHRVHVIPHPADSDFVVINFSQTFLLPHLDCDPMDLEEVSILQAPELSPFRFQEHLDFCLEDADFAEVLQLLERMRALDANRRFGSREVLKGLLLQLIGQVCGLYAEPLRILADSNAAQLSRRAALNRMSEYLRRHIDDPDLNLQKVAAATYLSPTYLTHWLRKEIGKTFSELVLERRMHTARNYLLNGSRPVGEVARLCGFADEAYFSRRFRQIHGLPPGQFRRQQRDPDTPQVAMR</sequence>
<dbReference type="InterPro" id="IPR037923">
    <property type="entry name" value="HTH-like"/>
</dbReference>
<dbReference type="GO" id="GO:0005737">
    <property type="term" value="C:cytoplasm"/>
    <property type="evidence" value="ECO:0007669"/>
    <property type="project" value="UniProtKB-SubCell"/>
</dbReference>
<keyword evidence="4" id="KW-0010">Activator</keyword>
<comment type="subcellular location">
    <subcellularLocation>
        <location evidence="1">Cytoplasm</location>
    </subcellularLocation>
</comment>